<protein>
    <submittedName>
        <fullName evidence="2">Sporulation protein YlmC with PRC-barrel domain</fullName>
    </submittedName>
</protein>
<evidence type="ECO:0000313" key="3">
    <source>
        <dbReference type="Proteomes" id="UP000572051"/>
    </source>
</evidence>
<dbReference type="SUPFAM" id="SSF159234">
    <property type="entry name" value="FomD-like"/>
    <property type="match status" value="1"/>
</dbReference>
<keyword evidence="3" id="KW-1185">Reference proteome</keyword>
<feature type="domain" description="PRC-barrel" evidence="1">
    <location>
        <begin position="6"/>
        <end position="46"/>
    </location>
</feature>
<evidence type="ECO:0000313" key="2">
    <source>
        <dbReference type="EMBL" id="NYJ33979.1"/>
    </source>
</evidence>
<dbReference type="Proteomes" id="UP000572051">
    <property type="component" value="Unassembled WGS sequence"/>
</dbReference>
<sequence>MATTLVSDLIGRTALDRDGRGLGTVQDVVVRRTREGRYEVVGLVVGRHTVAGRFGYGGTLEPPTPWHRVLRWMRRHERYLPWEDIADPDDPVRARVGSADLRAWRGHGHGGL</sequence>
<comment type="caution">
    <text evidence="2">The sequence shown here is derived from an EMBL/GenBank/DDBJ whole genome shotgun (WGS) entry which is preliminary data.</text>
</comment>
<evidence type="ECO:0000259" key="1">
    <source>
        <dbReference type="Pfam" id="PF05239"/>
    </source>
</evidence>
<proteinExistence type="predicted"/>
<dbReference type="AlphaFoldDB" id="A0A7Z0JA31"/>
<dbReference type="InterPro" id="IPR035930">
    <property type="entry name" value="FomD-like_sf"/>
</dbReference>
<dbReference type="EMBL" id="JACCFS010000001">
    <property type="protein sequence ID" value="NYJ33979.1"/>
    <property type="molecule type" value="Genomic_DNA"/>
</dbReference>
<organism evidence="2 3">
    <name type="scientific">Nocardiopsis aegyptia</name>
    <dbReference type="NCBI Taxonomy" id="220378"/>
    <lineage>
        <taxon>Bacteria</taxon>
        <taxon>Bacillati</taxon>
        <taxon>Actinomycetota</taxon>
        <taxon>Actinomycetes</taxon>
        <taxon>Streptosporangiales</taxon>
        <taxon>Nocardiopsidaceae</taxon>
        <taxon>Nocardiopsis</taxon>
    </lineage>
</organism>
<dbReference type="InterPro" id="IPR027275">
    <property type="entry name" value="PRC-brl_dom"/>
</dbReference>
<dbReference type="Pfam" id="PF05239">
    <property type="entry name" value="PRC"/>
    <property type="match status" value="1"/>
</dbReference>
<accession>A0A7Z0JA31</accession>
<gene>
    <name evidence="2" type="ORF">HNR10_001860</name>
</gene>
<reference evidence="2 3" key="1">
    <citation type="submission" date="2020-07" db="EMBL/GenBank/DDBJ databases">
        <title>Sequencing the genomes of 1000 actinobacteria strains.</title>
        <authorList>
            <person name="Klenk H.-P."/>
        </authorList>
    </citation>
    <scope>NUCLEOTIDE SEQUENCE [LARGE SCALE GENOMIC DNA]</scope>
    <source>
        <strain evidence="2 3">DSM 44442</strain>
    </source>
</reference>
<name>A0A7Z0JA31_9ACTN</name>
<dbReference type="RefSeq" id="WP_179822421.1">
    <property type="nucleotide sequence ID" value="NZ_JACCFS010000001.1"/>
</dbReference>
<dbReference type="Gene3D" id="2.30.30.240">
    <property type="entry name" value="PRC-barrel domain"/>
    <property type="match status" value="1"/>
</dbReference>